<name>A0ABN2RP10_9ACTN</name>
<gene>
    <name evidence="1" type="ORF">GCM10009838_34930</name>
</gene>
<keyword evidence="2" id="KW-1185">Reference proteome</keyword>
<evidence type="ECO:0000313" key="1">
    <source>
        <dbReference type="EMBL" id="GAA1972364.1"/>
    </source>
</evidence>
<dbReference type="Proteomes" id="UP001499854">
    <property type="component" value="Unassembled WGS sequence"/>
</dbReference>
<organism evidence="1 2">
    <name type="scientific">Catenulispora subtropica</name>
    <dbReference type="NCBI Taxonomy" id="450798"/>
    <lineage>
        <taxon>Bacteria</taxon>
        <taxon>Bacillati</taxon>
        <taxon>Actinomycetota</taxon>
        <taxon>Actinomycetes</taxon>
        <taxon>Catenulisporales</taxon>
        <taxon>Catenulisporaceae</taxon>
        <taxon>Catenulispora</taxon>
    </lineage>
</organism>
<reference evidence="1 2" key="1">
    <citation type="journal article" date="2019" name="Int. J. Syst. Evol. Microbiol.">
        <title>The Global Catalogue of Microorganisms (GCM) 10K type strain sequencing project: providing services to taxonomists for standard genome sequencing and annotation.</title>
        <authorList>
            <consortium name="The Broad Institute Genomics Platform"/>
            <consortium name="The Broad Institute Genome Sequencing Center for Infectious Disease"/>
            <person name="Wu L."/>
            <person name="Ma J."/>
        </authorList>
    </citation>
    <scope>NUCLEOTIDE SEQUENCE [LARGE SCALE GENOMIC DNA]</scope>
    <source>
        <strain evidence="1 2">JCM 16013</strain>
    </source>
</reference>
<protein>
    <submittedName>
        <fullName evidence="1">Uncharacterized protein</fullName>
    </submittedName>
</protein>
<dbReference type="EMBL" id="BAAAQM010000018">
    <property type="protein sequence ID" value="GAA1972364.1"/>
    <property type="molecule type" value="Genomic_DNA"/>
</dbReference>
<proteinExistence type="predicted"/>
<accession>A0ABN2RP10</accession>
<evidence type="ECO:0000313" key="2">
    <source>
        <dbReference type="Proteomes" id="UP001499854"/>
    </source>
</evidence>
<comment type="caution">
    <text evidence="1">The sequence shown here is derived from an EMBL/GenBank/DDBJ whole genome shotgun (WGS) entry which is preliminary data.</text>
</comment>
<sequence length="77" mass="8292">MASVPIEANAAILLFIDSLLAYKELMGQDLLCSLLGMVRREAAAINDWSTPLVAHGSRPFPSVPCRNAEVRVPPDTA</sequence>